<keyword evidence="2" id="KW-1185">Reference proteome</keyword>
<evidence type="ECO:0000313" key="2">
    <source>
        <dbReference type="Proteomes" id="UP000515312"/>
    </source>
</evidence>
<dbReference type="RefSeq" id="WP_186746719.1">
    <property type="nucleotide sequence ID" value="NZ_CP060394.1"/>
</dbReference>
<sequence>MQNSLFETRTPEQLMQEREDLVDQQVLNLLCGRTQFPVTEQQRHILELLRYRRGRSKAIKISEISSRLNLSARFVKDMVRSLVVDFKLQIGASRDGADGGYYLVMSDEEALDTARPYIEEGIAMFKRAQVFVGTRAILELRGQLSIEEETHSGGQQ</sequence>
<dbReference type="AlphaFoldDB" id="A0A7G8BPN2"/>
<organism evidence="1 2">
    <name type="scientific">Alloacidobacterium dinghuense</name>
    <dbReference type="NCBI Taxonomy" id="2763107"/>
    <lineage>
        <taxon>Bacteria</taxon>
        <taxon>Pseudomonadati</taxon>
        <taxon>Acidobacteriota</taxon>
        <taxon>Terriglobia</taxon>
        <taxon>Terriglobales</taxon>
        <taxon>Acidobacteriaceae</taxon>
        <taxon>Alloacidobacterium</taxon>
    </lineage>
</organism>
<accession>A0A7G8BPN2</accession>
<name>A0A7G8BPN2_9BACT</name>
<protein>
    <submittedName>
        <fullName evidence="1">Uncharacterized protein</fullName>
    </submittedName>
</protein>
<dbReference type="KEGG" id="adin:H7849_11765"/>
<evidence type="ECO:0000313" key="1">
    <source>
        <dbReference type="EMBL" id="QNI34502.1"/>
    </source>
</evidence>
<reference evidence="1 2" key="1">
    <citation type="submission" date="2020-08" db="EMBL/GenBank/DDBJ databases">
        <title>Edaphobacter telluris sp. nov. and Acidobacterium dinghuensis sp. nov., two acidobacteria isolated from forest soil.</title>
        <authorList>
            <person name="Fu J."/>
            <person name="Qiu L."/>
        </authorList>
    </citation>
    <scope>NUCLEOTIDE SEQUENCE [LARGE SCALE GENOMIC DNA]</scope>
    <source>
        <strain evidence="1">4Y35</strain>
    </source>
</reference>
<proteinExistence type="predicted"/>
<dbReference type="EMBL" id="CP060394">
    <property type="protein sequence ID" value="QNI34502.1"/>
    <property type="molecule type" value="Genomic_DNA"/>
</dbReference>
<dbReference type="Proteomes" id="UP000515312">
    <property type="component" value="Chromosome"/>
</dbReference>
<gene>
    <name evidence="1" type="ORF">H7849_11765</name>
</gene>